<dbReference type="HOGENOM" id="CLU_368248_0_0_1"/>
<feature type="domain" description="SUI1" evidence="2">
    <location>
        <begin position="609"/>
        <end position="688"/>
    </location>
</feature>
<dbReference type="KEGG" id="pti:PHATRDRAFT_48547"/>
<evidence type="ECO:0000313" key="4">
    <source>
        <dbReference type="Proteomes" id="UP000000759"/>
    </source>
</evidence>
<dbReference type="GO" id="GO:0003743">
    <property type="term" value="F:translation initiation factor activity"/>
    <property type="evidence" value="ECO:0007669"/>
    <property type="project" value="InterPro"/>
</dbReference>
<organism evidence="3 4">
    <name type="scientific">Phaeodactylum tricornutum (strain CCAP 1055/1)</name>
    <dbReference type="NCBI Taxonomy" id="556484"/>
    <lineage>
        <taxon>Eukaryota</taxon>
        <taxon>Sar</taxon>
        <taxon>Stramenopiles</taxon>
        <taxon>Ochrophyta</taxon>
        <taxon>Bacillariophyta</taxon>
        <taxon>Bacillariophyceae</taxon>
        <taxon>Bacillariophycidae</taxon>
        <taxon>Naviculales</taxon>
        <taxon>Phaeodactylaceae</taxon>
        <taxon>Phaeodactylum</taxon>
    </lineage>
</organism>
<dbReference type="Pfam" id="PF25304">
    <property type="entry name" value="WHD_eIF2D"/>
    <property type="match status" value="1"/>
</dbReference>
<dbReference type="PANTHER" id="PTHR12217">
    <property type="entry name" value="EUKARYOTIC TRANSLATION INITIATION FACTOR 2D"/>
    <property type="match status" value="1"/>
</dbReference>
<dbReference type="Pfam" id="PF26292">
    <property type="entry name" value="PUA_elF2D"/>
    <property type="match status" value="1"/>
</dbReference>
<gene>
    <name evidence="3" type="ORF">PHATRDRAFT_48547</name>
</gene>
<dbReference type="Gene3D" id="3.30.780.10">
    <property type="entry name" value="SUI1-like domain"/>
    <property type="match status" value="1"/>
</dbReference>
<dbReference type="PaxDb" id="2850-Phatr48547"/>
<accession>B7G7M4</accession>
<feature type="compositionally biased region" description="Basic and acidic residues" evidence="1">
    <location>
        <begin position="283"/>
        <end position="294"/>
    </location>
</feature>
<dbReference type="InterPro" id="IPR036877">
    <property type="entry name" value="SUI1_dom_sf"/>
</dbReference>
<feature type="region of interest" description="Disordered" evidence="1">
    <location>
        <begin position="277"/>
        <end position="326"/>
    </location>
</feature>
<dbReference type="RefSeq" id="XP_002183045.1">
    <property type="nucleotide sequence ID" value="XM_002183009.1"/>
</dbReference>
<dbReference type="Gene3D" id="3.10.400.20">
    <property type="match status" value="1"/>
</dbReference>
<reference evidence="4" key="2">
    <citation type="submission" date="2008-08" db="EMBL/GenBank/DDBJ databases">
        <authorList>
            <consortium name="Diatom Consortium"/>
            <person name="Grigoriev I."/>
            <person name="Grimwood J."/>
            <person name="Kuo A."/>
            <person name="Otillar R.P."/>
            <person name="Salamov A."/>
            <person name="Detter J.C."/>
            <person name="Lindquist E."/>
            <person name="Shapiro H."/>
            <person name="Lucas S."/>
            <person name="Glavina del Rio T."/>
            <person name="Pitluck S."/>
            <person name="Rokhsar D."/>
            <person name="Bowler C."/>
        </authorList>
    </citation>
    <scope>GENOME REANNOTATION</scope>
    <source>
        <strain evidence="4">CCAP 1055/1</strain>
    </source>
</reference>
<reference evidence="3 4" key="1">
    <citation type="journal article" date="2008" name="Nature">
        <title>The Phaeodactylum genome reveals the evolutionary history of diatom genomes.</title>
        <authorList>
            <person name="Bowler C."/>
            <person name="Allen A.E."/>
            <person name="Badger J.H."/>
            <person name="Grimwood J."/>
            <person name="Jabbari K."/>
            <person name="Kuo A."/>
            <person name="Maheswari U."/>
            <person name="Martens C."/>
            <person name="Maumus F."/>
            <person name="Otillar R.P."/>
            <person name="Rayko E."/>
            <person name="Salamov A."/>
            <person name="Vandepoele K."/>
            <person name="Beszteri B."/>
            <person name="Gruber A."/>
            <person name="Heijde M."/>
            <person name="Katinka M."/>
            <person name="Mock T."/>
            <person name="Valentin K."/>
            <person name="Verret F."/>
            <person name="Berges J.A."/>
            <person name="Brownlee C."/>
            <person name="Cadoret J.P."/>
            <person name="Chiovitti A."/>
            <person name="Choi C.J."/>
            <person name="Coesel S."/>
            <person name="De Martino A."/>
            <person name="Detter J.C."/>
            <person name="Durkin C."/>
            <person name="Falciatore A."/>
            <person name="Fournet J."/>
            <person name="Haruta M."/>
            <person name="Huysman M.J."/>
            <person name="Jenkins B.D."/>
            <person name="Jiroutova K."/>
            <person name="Jorgensen R.E."/>
            <person name="Joubert Y."/>
            <person name="Kaplan A."/>
            <person name="Kroger N."/>
            <person name="Kroth P.G."/>
            <person name="La Roche J."/>
            <person name="Lindquist E."/>
            <person name="Lommer M."/>
            <person name="Martin-Jezequel V."/>
            <person name="Lopez P.J."/>
            <person name="Lucas S."/>
            <person name="Mangogna M."/>
            <person name="McGinnis K."/>
            <person name="Medlin L.K."/>
            <person name="Montsant A."/>
            <person name="Oudot-Le Secq M.P."/>
            <person name="Napoli C."/>
            <person name="Obornik M."/>
            <person name="Parker M.S."/>
            <person name="Petit J.L."/>
            <person name="Porcel B.M."/>
            <person name="Poulsen N."/>
            <person name="Robison M."/>
            <person name="Rychlewski L."/>
            <person name="Rynearson T.A."/>
            <person name="Schmutz J."/>
            <person name="Shapiro H."/>
            <person name="Siaut M."/>
            <person name="Stanley M."/>
            <person name="Sussman M.R."/>
            <person name="Taylor A.R."/>
            <person name="Vardi A."/>
            <person name="von Dassow P."/>
            <person name="Vyverman W."/>
            <person name="Willis A."/>
            <person name="Wyrwicz L.S."/>
            <person name="Rokhsar D.S."/>
            <person name="Weissenbach J."/>
            <person name="Armbrust E.V."/>
            <person name="Green B.R."/>
            <person name="Van de Peer Y."/>
            <person name="Grigoriev I.V."/>
        </authorList>
    </citation>
    <scope>NUCLEOTIDE SEQUENCE [LARGE SCALE GENOMIC DNA]</scope>
    <source>
        <strain evidence="3 4">CCAP 1055/1</strain>
    </source>
</reference>
<sequence>MFRKENSSVYFEGKKGKDVPLRKSDRLRLRQQAMELLCRSPPDTCSENADSEVVAFCLEQDAVLDAAFLQGALSSRKLILDDGRKVTMYLRSPEDGQNTSTDEISFRWPYREPSPAQCVWLEIDFGPRNTLQVPSVVLLSVLPSSSLPTIPVPHQVSKYLCRGADLMRAGIFQLPLSWPSSQRVVAITVAGNPQPLAVGWLDNAVKSLQDVGPQTQGIGVHVVSCYGDDLWKQQLPPKQLRHNLNREARVNPTGGATFNAGHYGNLGFQEGVRVVPLSSSAESHPDAEGEEKHHGTASSKSTREKTNPPFPDEEETPPVLYGGENCAGMENITVSDDTYGSSKSNTLLDRDMENGEQKMPLEATNEALLHHAVCKAVAALSKSDLPMAVATFYAQYVLPSRPQGTIINLKQTRYKKFGVYVQEQIEQGLISVGPDVANKDPFAMLIDVNRRHPDVQHIVREEKANSPENGSSRLSGPNKLVLIDLYTVPHHFISPLRLNSEAVTAANATSEERKNSSMLTLKEIRALLDDYLIRENLARHNTVHLDGPLTDVLYKRKRTSGDPVQSTPQVLTRKQVALAWQDKMERGFALVKMPGNRIVKLGRGPPPQISIEVEQRQSKKFVTRVRGLESYNIDGRVFCKDVCQRFACAGSVDSDAPAGRATLKKNQVELILQGNLVDALDALLTGEENVTSHGGAKASPYAIPANAISVTLRKGVPARKRRPVPAKK</sequence>
<dbReference type="InterPro" id="IPR015947">
    <property type="entry name" value="PUA-like_sf"/>
</dbReference>
<dbReference type="InParanoid" id="B7G7M4"/>
<dbReference type="Proteomes" id="UP000000759">
    <property type="component" value="Chromosome 18"/>
</dbReference>
<dbReference type="OrthoDB" id="199771at2759"/>
<dbReference type="InterPro" id="IPR057429">
    <property type="entry name" value="WH_eIF2D"/>
</dbReference>
<dbReference type="AlphaFoldDB" id="B7G7M4"/>
<protein>
    <recommendedName>
        <fullName evidence="2">SUI1 domain-containing protein</fullName>
    </recommendedName>
</protein>
<dbReference type="SUPFAM" id="SSF55159">
    <property type="entry name" value="eIF1-like"/>
    <property type="match status" value="1"/>
</dbReference>
<dbReference type="InterPro" id="IPR048248">
    <property type="entry name" value="PUA_eIF2d-like"/>
</dbReference>
<dbReference type="EMBL" id="CM000620">
    <property type="protein sequence ID" value="EEC45263.1"/>
    <property type="molecule type" value="Genomic_DNA"/>
</dbReference>
<dbReference type="PANTHER" id="PTHR12217:SF4">
    <property type="entry name" value="EUKARYOTIC TRANSLATION INITIATION FACTOR 2D"/>
    <property type="match status" value="1"/>
</dbReference>
<dbReference type="PROSITE" id="PS50296">
    <property type="entry name" value="SUI1"/>
    <property type="match status" value="1"/>
</dbReference>
<dbReference type="InterPro" id="IPR039757">
    <property type="entry name" value="EIF2D"/>
</dbReference>
<dbReference type="InterPro" id="IPR001950">
    <property type="entry name" value="SUI1"/>
</dbReference>
<dbReference type="GeneID" id="7194784"/>
<dbReference type="GO" id="GO:0001731">
    <property type="term" value="P:formation of translation preinitiation complex"/>
    <property type="evidence" value="ECO:0007669"/>
    <property type="project" value="InterPro"/>
</dbReference>
<keyword evidence="4" id="KW-1185">Reference proteome</keyword>
<dbReference type="STRING" id="556484.B7G7M4"/>
<dbReference type="SUPFAM" id="SSF88697">
    <property type="entry name" value="PUA domain-like"/>
    <property type="match status" value="1"/>
</dbReference>
<evidence type="ECO:0000313" key="3">
    <source>
        <dbReference type="EMBL" id="EEC45263.1"/>
    </source>
</evidence>
<dbReference type="Pfam" id="PF01253">
    <property type="entry name" value="SUI1"/>
    <property type="match status" value="1"/>
</dbReference>
<evidence type="ECO:0000259" key="2">
    <source>
        <dbReference type="PROSITE" id="PS50296"/>
    </source>
</evidence>
<name>B7G7M4_PHATC</name>
<proteinExistence type="predicted"/>
<dbReference type="eggNOG" id="KOG2522">
    <property type="taxonomic scope" value="Eukaryota"/>
</dbReference>
<evidence type="ECO:0000256" key="1">
    <source>
        <dbReference type="SAM" id="MobiDB-lite"/>
    </source>
</evidence>